<organism evidence="16 17">
    <name type="scientific">Geoalkalibacter ferrihydriticus</name>
    <dbReference type="NCBI Taxonomy" id="392333"/>
    <lineage>
        <taxon>Bacteria</taxon>
        <taxon>Pseudomonadati</taxon>
        <taxon>Thermodesulfobacteriota</taxon>
        <taxon>Desulfuromonadia</taxon>
        <taxon>Desulfuromonadales</taxon>
        <taxon>Geoalkalibacteraceae</taxon>
        <taxon>Geoalkalibacter</taxon>
    </lineage>
</organism>
<dbReference type="InterPro" id="IPR002489">
    <property type="entry name" value="Glu_synth_asu_C"/>
</dbReference>
<evidence type="ECO:0000259" key="15">
    <source>
        <dbReference type="PROSITE" id="PS51278"/>
    </source>
</evidence>
<dbReference type="InterPro" id="IPR013785">
    <property type="entry name" value="Aldolase_TIM"/>
</dbReference>
<dbReference type="PANTHER" id="PTHR11938">
    <property type="entry name" value="FAD NADPH DEHYDROGENASE/OXIDOREDUCTASE"/>
    <property type="match status" value="1"/>
</dbReference>
<dbReference type="CDD" id="cd00982">
    <property type="entry name" value="gltB_C"/>
    <property type="match status" value="1"/>
</dbReference>
<dbReference type="Gene3D" id="2.160.20.60">
    <property type="entry name" value="Glutamate synthase, alpha subunit, C-terminal domain"/>
    <property type="match status" value="1"/>
</dbReference>
<dbReference type="Pfam" id="PF01493">
    <property type="entry name" value="GXGXG"/>
    <property type="match status" value="1"/>
</dbReference>
<comment type="similarity">
    <text evidence="3">Belongs to the glutamate synthase family.</text>
</comment>
<evidence type="ECO:0000256" key="6">
    <source>
        <dbReference type="ARBA" id="ARBA00022643"/>
    </source>
</evidence>
<dbReference type="InterPro" id="IPR006982">
    <property type="entry name" value="Glu_synth_centr_N"/>
</dbReference>
<dbReference type="NCBIfam" id="NF008730">
    <property type="entry name" value="PRK11750.1"/>
    <property type="match status" value="1"/>
</dbReference>
<dbReference type="PANTHER" id="PTHR11938:SF148">
    <property type="entry name" value="GLUTAMATE SYNTHASE [NADPH] LARGE CHAIN"/>
    <property type="match status" value="1"/>
</dbReference>
<keyword evidence="9" id="KW-0560">Oxidoreductase</keyword>
<dbReference type="SUPFAM" id="SSF69336">
    <property type="entry name" value="Alpha subunit of glutamate synthase, C-terminal domain"/>
    <property type="match status" value="1"/>
</dbReference>
<evidence type="ECO:0000256" key="10">
    <source>
        <dbReference type="ARBA" id="ARBA00023004"/>
    </source>
</evidence>
<evidence type="ECO:0000313" key="17">
    <source>
        <dbReference type="Proteomes" id="UP000182146"/>
    </source>
</evidence>
<dbReference type="GO" id="GO:0046872">
    <property type="term" value="F:metal ion binding"/>
    <property type="evidence" value="ECO:0007669"/>
    <property type="project" value="UniProtKB-KW"/>
</dbReference>
<dbReference type="InterPro" id="IPR017932">
    <property type="entry name" value="GATase_2_dom"/>
</dbReference>
<keyword evidence="12" id="KW-0314">Glutamate biosynthesis</keyword>
<dbReference type="InterPro" id="IPR029055">
    <property type="entry name" value="Ntn_hydrolases_N"/>
</dbReference>
<evidence type="ECO:0000256" key="12">
    <source>
        <dbReference type="ARBA" id="ARBA00023164"/>
    </source>
</evidence>
<evidence type="ECO:0000256" key="3">
    <source>
        <dbReference type="ARBA" id="ARBA00009716"/>
    </source>
</evidence>
<keyword evidence="4" id="KW-0028">Amino-acid biosynthesis</keyword>
<evidence type="ECO:0000256" key="4">
    <source>
        <dbReference type="ARBA" id="ARBA00022605"/>
    </source>
</evidence>
<dbReference type="InterPro" id="IPR002932">
    <property type="entry name" value="Glu_synthdom"/>
</dbReference>
<evidence type="ECO:0000256" key="7">
    <source>
        <dbReference type="ARBA" id="ARBA00022723"/>
    </source>
</evidence>
<reference evidence="16 17" key="1">
    <citation type="submission" date="2016-10" db="EMBL/GenBank/DDBJ databases">
        <authorList>
            <person name="de Groot N.N."/>
        </authorList>
    </citation>
    <scope>NUCLEOTIDE SEQUENCE [LARGE SCALE GENOMIC DNA]</scope>
    <source>
        <strain evidence="16 17">DSM 17813</strain>
    </source>
</reference>
<dbReference type="GO" id="GO:0019676">
    <property type="term" value="P:ammonia assimilation cycle"/>
    <property type="evidence" value="ECO:0007669"/>
    <property type="project" value="TreeGrafter"/>
</dbReference>
<feature type="domain" description="Glutamine amidotransferase type-2" evidence="15">
    <location>
        <begin position="28"/>
        <end position="416"/>
    </location>
</feature>
<dbReference type="Gene3D" id="3.20.20.70">
    <property type="entry name" value="Aldolase class I"/>
    <property type="match status" value="2"/>
</dbReference>
<comment type="cofactor">
    <cofactor evidence="2">
        <name>[3Fe-4S] cluster</name>
        <dbReference type="ChEBI" id="CHEBI:21137"/>
    </cofactor>
</comment>
<dbReference type="PROSITE" id="PS51278">
    <property type="entry name" value="GATASE_TYPE_2"/>
    <property type="match status" value="1"/>
</dbReference>
<dbReference type="EMBL" id="FNGU01000005">
    <property type="protein sequence ID" value="SDM34194.1"/>
    <property type="molecule type" value="Genomic_DNA"/>
</dbReference>
<dbReference type="Proteomes" id="UP000182146">
    <property type="component" value="Unassembled WGS sequence"/>
</dbReference>
<keyword evidence="10" id="KW-0408">Iron</keyword>
<comment type="cofactor">
    <cofactor evidence="1">
        <name>FMN</name>
        <dbReference type="ChEBI" id="CHEBI:58210"/>
    </cofactor>
</comment>
<keyword evidence="5" id="KW-0285">Flavoprotein</keyword>
<evidence type="ECO:0000256" key="13">
    <source>
        <dbReference type="ARBA" id="ARBA00023291"/>
    </source>
</evidence>
<keyword evidence="6" id="KW-0288">FMN</keyword>
<dbReference type="GO" id="GO:0015930">
    <property type="term" value="F:glutamate synthase activity"/>
    <property type="evidence" value="ECO:0007669"/>
    <property type="project" value="InterPro"/>
</dbReference>
<proteinExistence type="inferred from homology"/>
<dbReference type="SUPFAM" id="SSF56235">
    <property type="entry name" value="N-terminal nucleophile aminohydrolases (Ntn hydrolases)"/>
    <property type="match status" value="1"/>
</dbReference>
<dbReference type="InterPro" id="IPR036485">
    <property type="entry name" value="Glu_synth_asu_C_sf"/>
</dbReference>
<evidence type="ECO:0000256" key="1">
    <source>
        <dbReference type="ARBA" id="ARBA00001917"/>
    </source>
</evidence>
<dbReference type="Pfam" id="PF04898">
    <property type="entry name" value="Glu_syn_central"/>
    <property type="match status" value="1"/>
</dbReference>
<dbReference type="CDD" id="cd00713">
    <property type="entry name" value="GltS"/>
    <property type="match status" value="1"/>
</dbReference>
<dbReference type="Pfam" id="PF00310">
    <property type="entry name" value="GATase_2"/>
    <property type="match status" value="1"/>
</dbReference>
<evidence type="ECO:0000256" key="5">
    <source>
        <dbReference type="ARBA" id="ARBA00022630"/>
    </source>
</evidence>
<protein>
    <submittedName>
        <fullName evidence="16">Glutamate synthase (NADPH) large subunit</fullName>
    </submittedName>
</protein>
<dbReference type="SUPFAM" id="SSF51395">
    <property type="entry name" value="FMN-linked oxidoreductases"/>
    <property type="match status" value="1"/>
</dbReference>
<gene>
    <name evidence="16" type="ORF">SAMN05660860_02353</name>
</gene>
<evidence type="ECO:0000313" key="16">
    <source>
        <dbReference type="EMBL" id="SDM34194.1"/>
    </source>
</evidence>
<evidence type="ECO:0000256" key="11">
    <source>
        <dbReference type="ARBA" id="ARBA00023014"/>
    </source>
</evidence>
<sequence>MFNPPPFWSALPIKSEPMNLAERFKDACGFGLLAHIKNQPSHALVEDAVKALARMMHRGAVAADGKTGDGSGLLCAMPQRFMRRVAEEQGVSLPEQFAVAMLFLNDEERQLSVFREECEKNDLQVLLVREVPVDTEALGEYALRLMPAIRQAFVVPAALVATRRFDALLYLTRKQVERRLGEDRDFYIPSFSRRTLSYKGLVMPAHIRTLYPDLQQGDFESSFVLFHQRFSTNTLPQWRLAQPLRALAHNGEINSLQANRFNARHKFNDAHSPVFSDEELAQLFPILEEGGSDSASLDNMFEFLLANGVDFFKAIRALIPPPRHNVAHMPSRLRSFYEYLSSAYEPWDGPAAVSVTDGRYVGCILDRNGLRPAKYVITTDDRLLIASEYGVLDLPSEKIRERGRLQSGQMMAVDLEQGQIFYTRDIDRYLMDSQPYSEWLTAHTYYLQEFIEHQFDDLSDCEIPDLPLRQRSFNLTHETLDINIRPMLEAGKEPTGSMGDDTPMAAFSSERRNFSDFFRQKFAQVTNPPIDPYREKAVMSATIGFGELGNPLIESAERARRLKSISPILSRDIFEALLSFGDPKRPRYEKAYFYRIFPTTFVTDLKSSLEALGETIVAAVRSEGVRIIVLDDRGVDAENKAMPMAMAVGFVNQKLLREGLRNRINLVAVSGEVTDPHSACVLLGIGAMAVYPWLLYATGYDLCREKGMSPRETRRSLKNLYGAMTKGVLKIMSKMGISTVASYRNAALFDIIGLSRDIVADCFPHTTLHLPGLDYAAIEERITHAHRDVFQRSWMAPIYPLRIGSLFQDNAASEYHDFGSRTIVAMHQFAASLERTDYLKFRGLIEERGLRFIRDFFTWNGTGKPIPLSEVEPLEAITRRFDSAAMSLGSISPECHEALAEAMNLLGGCSNSGEGGEDPARYDTTRNSKIKQIASGRFGVTPAYLRSATQIQIKVAQGAKPGEGGQLPGEKVTPLIATLRYTMPGVTLISPPPHHDIYSIEDLAQLIFDLKQVNPAAEISVKLVSSDGVGTIAAGVAKCYADRIIISGCDGGTGAAPQTSIKHAGNPWELGLAEAHNTLKANNLRELVALQTDGGLKTGADVVKAAMLGAESYGFGTALLVMLGCKMLRVCHLNRCSVGVATQDEMLRGHYVGTVDKVVAYLRNVAEDVREILAQLGFHSLEEVIGRSDLLRVVDAAAAASFDFSQVLQRIEGVDVRRRRNVPFDDNAFEKGVLQEVLPAIRDARAEVVVERRIRNTNRSFGALISGEIAHYYGNAGLPRDSIMLNLEGAAGQSLGAFLLPGVNIHLDGVANDYVGKGMHGGRIVIIPGIYQEGAAAIGNTCLYGATGGKLFVAGSAGERFAVRNSGALAVVEGTGDHACEYMTGGTVVILGETGINFGAGMTGGAAFVYDRKKNFIDKINRELVEARRIDIDDDSEGKIYLKKIIHSYHNHTRSPKAQCILDNFREELAYFWMVTPKDMKAPLNPKEGD</sequence>
<accession>A0A1G9SFD3</accession>
<evidence type="ECO:0000256" key="2">
    <source>
        <dbReference type="ARBA" id="ARBA00001927"/>
    </source>
</evidence>
<dbReference type="Gene3D" id="3.60.20.10">
    <property type="entry name" value="Glutamine Phosphoribosylpyrophosphate, subunit 1, domain 1"/>
    <property type="match status" value="1"/>
</dbReference>
<dbReference type="InterPro" id="IPR050711">
    <property type="entry name" value="ET-N_metabolism_enzyme"/>
</dbReference>
<comment type="pathway">
    <text evidence="14">Amino-acid biosynthesis.</text>
</comment>
<dbReference type="GO" id="GO:0006537">
    <property type="term" value="P:glutamate biosynthetic process"/>
    <property type="evidence" value="ECO:0007669"/>
    <property type="project" value="UniProtKB-KW"/>
</dbReference>
<evidence type="ECO:0000256" key="8">
    <source>
        <dbReference type="ARBA" id="ARBA00022962"/>
    </source>
</evidence>
<dbReference type="Pfam" id="PF01645">
    <property type="entry name" value="Glu_synthase"/>
    <property type="match status" value="1"/>
</dbReference>
<keyword evidence="13" id="KW-0003">3Fe-4S</keyword>
<evidence type="ECO:0000256" key="9">
    <source>
        <dbReference type="ARBA" id="ARBA00023002"/>
    </source>
</evidence>
<keyword evidence="8" id="KW-0315">Glutamine amidotransferase</keyword>
<keyword evidence="11" id="KW-0411">Iron-sulfur</keyword>
<dbReference type="CDD" id="cd02808">
    <property type="entry name" value="GltS_FMN"/>
    <property type="match status" value="1"/>
</dbReference>
<dbReference type="STRING" id="392333.SAMN05660860_02353"/>
<evidence type="ECO:0000256" key="14">
    <source>
        <dbReference type="ARBA" id="ARBA00029440"/>
    </source>
</evidence>
<name>A0A1G9SFD3_9BACT</name>
<keyword evidence="7" id="KW-0479">Metal-binding</keyword>
<dbReference type="GO" id="GO:0051538">
    <property type="term" value="F:3 iron, 4 sulfur cluster binding"/>
    <property type="evidence" value="ECO:0007669"/>
    <property type="project" value="UniProtKB-KW"/>
</dbReference>